<feature type="region of interest" description="Disordered" evidence="1">
    <location>
        <begin position="244"/>
        <end position="308"/>
    </location>
</feature>
<dbReference type="InterPro" id="IPR000185">
    <property type="entry name" value="SecA"/>
</dbReference>
<feature type="domain" description="SecA Wing/Scaffold" evidence="2">
    <location>
        <begin position="23"/>
        <end position="237"/>
    </location>
</feature>
<organism evidence="3 4">
    <name type="scientific">Mobilicoccus caccae</name>
    <dbReference type="NCBI Taxonomy" id="1859295"/>
    <lineage>
        <taxon>Bacteria</taxon>
        <taxon>Bacillati</taxon>
        <taxon>Actinomycetota</taxon>
        <taxon>Actinomycetes</taxon>
        <taxon>Micrococcales</taxon>
        <taxon>Dermatophilaceae</taxon>
        <taxon>Mobilicoccus</taxon>
    </lineage>
</organism>
<accession>A0ABQ6INI2</accession>
<gene>
    <name evidence="3" type="ORF">GCM10025883_10360</name>
</gene>
<proteinExistence type="predicted"/>
<evidence type="ECO:0000259" key="2">
    <source>
        <dbReference type="Pfam" id="PF07516"/>
    </source>
</evidence>
<dbReference type="Pfam" id="PF07516">
    <property type="entry name" value="SecA_SW"/>
    <property type="match status" value="1"/>
</dbReference>
<dbReference type="InterPro" id="IPR011116">
    <property type="entry name" value="SecA_Wing/Scaffold"/>
</dbReference>
<dbReference type="InterPro" id="IPR036266">
    <property type="entry name" value="SecA_Wing/Scaffold_sf"/>
</dbReference>
<feature type="compositionally biased region" description="Basic residues" evidence="1">
    <location>
        <begin position="293"/>
        <end position="308"/>
    </location>
</feature>
<keyword evidence="4" id="KW-1185">Reference proteome</keyword>
<comment type="caution">
    <text evidence="3">The sequence shown here is derived from an EMBL/GenBank/DDBJ whole genome shotgun (WGS) entry which is preliminary data.</text>
</comment>
<dbReference type="Gene3D" id="1.10.3060.10">
    <property type="entry name" value="Helical scaffold and wing domains of SecA"/>
    <property type="match status" value="1"/>
</dbReference>
<dbReference type="EMBL" id="BSUO01000001">
    <property type="protein sequence ID" value="GMA38991.1"/>
    <property type="molecule type" value="Genomic_DNA"/>
</dbReference>
<evidence type="ECO:0000313" key="3">
    <source>
        <dbReference type="EMBL" id="GMA38991.1"/>
    </source>
</evidence>
<feature type="compositionally biased region" description="Basic and acidic residues" evidence="1">
    <location>
        <begin position="281"/>
        <end position="292"/>
    </location>
</feature>
<sequence length="308" mass="35149">MRMFNASLVDRFMTSAGMDDSVPIESKLVSRSIQSAQTQVEGRNFEIRKNVLKYDDVLNTQRKVIYEERRRVLEGEDLTEQMRHFLTDVVEGYVHAATAEGFSEDWDLDQLWAACGTLYPMGVTIDEVLEAAGGLPGIDAQVLKDELLSDAHRAFDAREAELGPRALREVERRVVLSVLDRKWREHLYEMDYLQEGIGLRAMAQRDPVVEYSREGYQMFNAMLESIKEESVGYLFNVDVQIDESQLPPEEGEDSGVAVRGDGLEVNRREALQYSAPAEDGSVERHRDDSSRDRKSRRAAKRAQRKKGR</sequence>
<reference evidence="4" key="1">
    <citation type="journal article" date="2019" name="Int. J. Syst. Evol. Microbiol.">
        <title>The Global Catalogue of Microorganisms (GCM) 10K type strain sequencing project: providing services to taxonomists for standard genome sequencing and annotation.</title>
        <authorList>
            <consortium name="The Broad Institute Genomics Platform"/>
            <consortium name="The Broad Institute Genome Sequencing Center for Infectious Disease"/>
            <person name="Wu L."/>
            <person name="Ma J."/>
        </authorList>
    </citation>
    <scope>NUCLEOTIDE SEQUENCE [LARGE SCALE GENOMIC DNA]</scope>
    <source>
        <strain evidence="4">NBRC 113072</strain>
    </source>
</reference>
<evidence type="ECO:0000256" key="1">
    <source>
        <dbReference type="SAM" id="MobiDB-lite"/>
    </source>
</evidence>
<feature type="compositionally biased region" description="Basic and acidic residues" evidence="1">
    <location>
        <begin position="261"/>
        <end position="270"/>
    </location>
</feature>
<evidence type="ECO:0000313" key="4">
    <source>
        <dbReference type="Proteomes" id="UP001157126"/>
    </source>
</evidence>
<dbReference type="PANTHER" id="PTHR30612">
    <property type="entry name" value="SECA INNER MEMBRANE COMPONENT OF SEC PROTEIN SECRETION SYSTEM"/>
    <property type="match status" value="1"/>
</dbReference>
<dbReference type="SUPFAM" id="SSF81886">
    <property type="entry name" value="Helical scaffold and wing domains of SecA"/>
    <property type="match status" value="1"/>
</dbReference>
<dbReference type="Proteomes" id="UP001157126">
    <property type="component" value="Unassembled WGS sequence"/>
</dbReference>
<dbReference type="PANTHER" id="PTHR30612:SF0">
    <property type="entry name" value="CHLOROPLAST PROTEIN-TRANSPORTING ATPASE"/>
    <property type="match status" value="1"/>
</dbReference>
<name>A0ABQ6INI2_9MICO</name>
<protein>
    <recommendedName>
        <fullName evidence="2">SecA Wing/Scaffold domain-containing protein</fullName>
    </recommendedName>
</protein>